<name>A8N817_COPC7</name>
<comment type="caution">
    <text evidence="1">The sequence shown here is derived from an EMBL/GenBank/DDBJ whole genome shotgun (WGS) entry which is preliminary data.</text>
</comment>
<dbReference type="RefSeq" id="XP_001830973.2">
    <property type="nucleotide sequence ID" value="XM_001830921.2"/>
</dbReference>
<dbReference type="VEuPathDB" id="FungiDB:CC1G_11810"/>
<reference evidence="1 2" key="1">
    <citation type="journal article" date="2010" name="Proc. Natl. Acad. Sci. U.S.A.">
        <title>Insights into evolution of multicellular fungi from the assembled chromosomes of the mushroom Coprinopsis cinerea (Coprinus cinereus).</title>
        <authorList>
            <person name="Stajich J.E."/>
            <person name="Wilke S.K."/>
            <person name="Ahren D."/>
            <person name="Au C.H."/>
            <person name="Birren B.W."/>
            <person name="Borodovsky M."/>
            <person name="Burns C."/>
            <person name="Canback B."/>
            <person name="Casselton L.A."/>
            <person name="Cheng C.K."/>
            <person name="Deng J."/>
            <person name="Dietrich F.S."/>
            <person name="Fargo D.C."/>
            <person name="Farman M.L."/>
            <person name="Gathman A.C."/>
            <person name="Goldberg J."/>
            <person name="Guigo R."/>
            <person name="Hoegger P.J."/>
            <person name="Hooker J.B."/>
            <person name="Huggins A."/>
            <person name="James T.Y."/>
            <person name="Kamada T."/>
            <person name="Kilaru S."/>
            <person name="Kodira C."/>
            <person name="Kues U."/>
            <person name="Kupfer D."/>
            <person name="Kwan H.S."/>
            <person name="Lomsadze A."/>
            <person name="Li W."/>
            <person name="Lilly W.W."/>
            <person name="Ma L.J."/>
            <person name="Mackey A.J."/>
            <person name="Manning G."/>
            <person name="Martin F."/>
            <person name="Muraguchi H."/>
            <person name="Natvig D.O."/>
            <person name="Palmerini H."/>
            <person name="Ramesh M.A."/>
            <person name="Rehmeyer C.J."/>
            <person name="Roe B.A."/>
            <person name="Shenoy N."/>
            <person name="Stanke M."/>
            <person name="Ter-Hovhannisyan V."/>
            <person name="Tunlid A."/>
            <person name="Velagapudi R."/>
            <person name="Vision T.J."/>
            <person name="Zeng Q."/>
            <person name="Zolan M.E."/>
            <person name="Pukkila P.J."/>
        </authorList>
    </citation>
    <scope>NUCLEOTIDE SEQUENCE [LARGE SCALE GENOMIC DNA]</scope>
    <source>
        <strain evidence="2">Okayama-7 / 130 / ATCC MYA-4618 / FGSC 9003</strain>
    </source>
</reference>
<dbReference type="KEGG" id="cci:CC1G_11810"/>
<accession>A8N817</accession>
<keyword evidence="2" id="KW-1185">Reference proteome</keyword>
<dbReference type="GeneID" id="6007411"/>
<dbReference type="EMBL" id="AACS02000003">
    <property type="protein sequence ID" value="EAU90856.2"/>
    <property type="molecule type" value="Genomic_DNA"/>
</dbReference>
<dbReference type="HOGENOM" id="CLU_1496123_0_0_1"/>
<organism evidence="1 2">
    <name type="scientific">Coprinopsis cinerea (strain Okayama-7 / 130 / ATCC MYA-4618 / FGSC 9003)</name>
    <name type="common">Inky cap fungus</name>
    <name type="synonym">Hormographiella aspergillata</name>
    <dbReference type="NCBI Taxonomy" id="240176"/>
    <lineage>
        <taxon>Eukaryota</taxon>
        <taxon>Fungi</taxon>
        <taxon>Dikarya</taxon>
        <taxon>Basidiomycota</taxon>
        <taxon>Agaricomycotina</taxon>
        <taxon>Agaricomycetes</taxon>
        <taxon>Agaricomycetidae</taxon>
        <taxon>Agaricales</taxon>
        <taxon>Agaricineae</taxon>
        <taxon>Psathyrellaceae</taxon>
        <taxon>Coprinopsis</taxon>
    </lineage>
</organism>
<dbReference type="AlphaFoldDB" id="A8N817"/>
<dbReference type="InParanoid" id="A8N817"/>
<evidence type="ECO:0000313" key="1">
    <source>
        <dbReference type="EMBL" id="EAU90856.2"/>
    </source>
</evidence>
<proteinExistence type="predicted"/>
<sequence>MFSTGHQDLERLHKVAEGTEWDPIVIEGTSIDFDRLLAVLNPMSRRCDWLPGDPLPYQGGVDEYPQVIDQIKELAMKHLEAMNLPPIEKFKLGVEYCVPGWYGDALSQLVSENLFDKDREFWEIDKIFNADWETAALALWVRGRAMQSLFEQEEMVRTRGVTAATTFVADRATRELENLA</sequence>
<evidence type="ECO:0000313" key="2">
    <source>
        <dbReference type="Proteomes" id="UP000001861"/>
    </source>
</evidence>
<dbReference type="Proteomes" id="UP000001861">
    <property type="component" value="Unassembled WGS sequence"/>
</dbReference>
<gene>
    <name evidence="1" type="ORF">CC1G_11810</name>
</gene>
<protein>
    <submittedName>
        <fullName evidence="1">Uncharacterized protein</fullName>
    </submittedName>
</protein>